<evidence type="ECO:0000259" key="7">
    <source>
        <dbReference type="Pfam" id="PF03275"/>
    </source>
</evidence>
<dbReference type="InterPro" id="IPR004379">
    <property type="entry name" value="UDP-GALP_mutase"/>
</dbReference>
<dbReference type="NCBIfam" id="TIGR00031">
    <property type="entry name" value="UDP-GALP_mutase"/>
    <property type="match status" value="1"/>
</dbReference>
<feature type="domain" description="UDP-galactopyranose mutase C-terminal" evidence="7">
    <location>
        <begin position="181"/>
        <end position="393"/>
    </location>
</feature>
<keyword evidence="9" id="KW-1185">Reference proteome</keyword>
<comment type="cofactor">
    <cofactor evidence="1">
        <name>FAD</name>
        <dbReference type="ChEBI" id="CHEBI:57692"/>
    </cofactor>
</comment>
<organism evidence="8 9">
    <name type="scientific">Raineyella antarctica</name>
    <dbReference type="NCBI Taxonomy" id="1577474"/>
    <lineage>
        <taxon>Bacteria</taxon>
        <taxon>Bacillati</taxon>
        <taxon>Actinomycetota</taxon>
        <taxon>Actinomycetes</taxon>
        <taxon>Propionibacteriales</taxon>
        <taxon>Propionibacteriaceae</taxon>
        <taxon>Raineyella</taxon>
    </lineage>
</organism>
<proteinExistence type="inferred from homology"/>
<dbReference type="Pfam" id="PF13450">
    <property type="entry name" value="NAD_binding_8"/>
    <property type="match status" value="1"/>
</dbReference>
<dbReference type="InterPro" id="IPR015899">
    <property type="entry name" value="UDP-GalPyranose_mutase_C"/>
</dbReference>
<reference evidence="8 9" key="1">
    <citation type="submission" date="2016-06" db="EMBL/GenBank/DDBJ databases">
        <authorList>
            <person name="Olsen C.W."/>
            <person name="Carey S."/>
            <person name="Hinshaw L."/>
            <person name="Karasin A.I."/>
        </authorList>
    </citation>
    <scope>NUCLEOTIDE SEQUENCE [LARGE SCALE GENOMIC DNA]</scope>
    <source>
        <strain evidence="8 9">LZ-22</strain>
    </source>
</reference>
<protein>
    <submittedName>
        <fullName evidence="8">UDP-galactopyranose mutase</fullName>
    </submittedName>
</protein>
<dbReference type="EMBL" id="FMYF01000009">
    <property type="protein sequence ID" value="SDB92993.1"/>
    <property type="molecule type" value="Genomic_DNA"/>
</dbReference>
<dbReference type="PANTHER" id="PTHR21197:SF0">
    <property type="entry name" value="UDP-GALACTOPYRANOSE MUTASE"/>
    <property type="match status" value="1"/>
</dbReference>
<evidence type="ECO:0000256" key="5">
    <source>
        <dbReference type="ARBA" id="ARBA00023235"/>
    </source>
</evidence>
<evidence type="ECO:0000256" key="6">
    <source>
        <dbReference type="SAM" id="MobiDB-lite"/>
    </source>
</evidence>
<evidence type="ECO:0000256" key="4">
    <source>
        <dbReference type="ARBA" id="ARBA00022827"/>
    </source>
</evidence>
<keyword evidence="5" id="KW-0413">Isomerase</keyword>
<dbReference type="GO" id="GO:0050660">
    <property type="term" value="F:flavin adenine dinucleotide binding"/>
    <property type="evidence" value="ECO:0007669"/>
    <property type="project" value="TreeGrafter"/>
</dbReference>
<evidence type="ECO:0000313" key="8">
    <source>
        <dbReference type="EMBL" id="SDB92993.1"/>
    </source>
</evidence>
<evidence type="ECO:0000313" key="9">
    <source>
        <dbReference type="Proteomes" id="UP000199086"/>
    </source>
</evidence>
<sequence>MVETGGGRTADDAGGQDVGPQNLGDTDISAYDAVVVGAGFAGVTLARELAERGGRRVLVLEQRPHIGGNAYDHVDDAGVLVHKYGPHIFHTRIDRVFDHLSRFTSWNGYSHEVLADVHGTYLPVPFNKVSMRLAFGAERGEQLIAKMVARFGDGAKVSINELREEADPDLAEVAEYVYRNVFLYYTLKQWGTTPDKIDASVTARVPVFLSEDCRYFQDPFQGLPTDGYTELIGRMLDHPGITVHTGIDARAVLDLATPGVVKVAGQPFAGTVIYTGPLDELFDCRFGRLPYRSLDFVFETYEQDHFQPVGTVNYTVSEDYTRITEFKYLTRQELPGRTTIVREYPKDYEPDAGMDPYYPVLDAEHLALHGRYVALTRELPDFHPIGRLAEYRYYNMDATVANALELADRLLEEN</sequence>
<dbReference type="Proteomes" id="UP000199086">
    <property type="component" value="Unassembled WGS sequence"/>
</dbReference>
<evidence type="ECO:0000256" key="1">
    <source>
        <dbReference type="ARBA" id="ARBA00001974"/>
    </source>
</evidence>
<comment type="similarity">
    <text evidence="2">Belongs to the UDP-galactopyranose/dTDP-fucopyranose mutase family.</text>
</comment>
<dbReference type="Pfam" id="PF03275">
    <property type="entry name" value="GLF"/>
    <property type="match status" value="1"/>
</dbReference>
<keyword evidence="4" id="KW-0274">FAD</keyword>
<dbReference type="AlphaFoldDB" id="A0A1G6HFQ3"/>
<name>A0A1G6HFQ3_9ACTN</name>
<dbReference type="STRING" id="1577474.GA0111570_10993"/>
<dbReference type="SUPFAM" id="SSF51971">
    <property type="entry name" value="Nucleotide-binding domain"/>
    <property type="match status" value="1"/>
</dbReference>
<evidence type="ECO:0000256" key="2">
    <source>
        <dbReference type="ARBA" id="ARBA00009321"/>
    </source>
</evidence>
<feature type="region of interest" description="Disordered" evidence="6">
    <location>
        <begin position="1"/>
        <end position="22"/>
    </location>
</feature>
<dbReference type="GO" id="GO:0008767">
    <property type="term" value="F:UDP-galactopyranose mutase activity"/>
    <property type="evidence" value="ECO:0007669"/>
    <property type="project" value="InterPro"/>
</dbReference>
<accession>A0A1G6HFQ3</accession>
<evidence type="ECO:0000256" key="3">
    <source>
        <dbReference type="ARBA" id="ARBA00022630"/>
    </source>
</evidence>
<dbReference type="SUPFAM" id="SSF54373">
    <property type="entry name" value="FAD-linked reductases, C-terminal domain"/>
    <property type="match status" value="1"/>
</dbReference>
<dbReference type="PANTHER" id="PTHR21197">
    <property type="entry name" value="UDP-GALACTOPYRANOSE MUTASE"/>
    <property type="match status" value="1"/>
</dbReference>
<dbReference type="GO" id="GO:0005829">
    <property type="term" value="C:cytosol"/>
    <property type="evidence" value="ECO:0007669"/>
    <property type="project" value="TreeGrafter"/>
</dbReference>
<keyword evidence="3" id="KW-0285">Flavoprotein</keyword>
<dbReference type="Gene3D" id="3.40.50.720">
    <property type="entry name" value="NAD(P)-binding Rossmann-like Domain"/>
    <property type="match status" value="3"/>
</dbReference>
<gene>
    <name evidence="8" type="ORF">GA0111570_10993</name>
</gene>